<dbReference type="EMBL" id="BAZW01000016">
    <property type="protein sequence ID" value="GAO29978.1"/>
    <property type="molecule type" value="Genomic_DNA"/>
</dbReference>
<dbReference type="STRING" id="1236989.JCM15548_12219"/>
<protein>
    <recommendedName>
        <fullName evidence="3">Sensor of ECF-type sigma factor</fullName>
    </recommendedName>
</protein>
<comment type="caution">
    <text evidence="1">The sequence shown here is derived from an EMBL/GenBank/DDBJ whole genome shotgun (WGS) entry which is preliminary data.</text>
</comment>
<organism evidence="1 2">
    <name type="scientific">Geofilum rubicundum JCM 15548</name>
    <dbReference type="NCBI Taxonomy" id="1236989"/>
    <lineage>
        <taxon>Bacteria</taxon>
        <taxon>Pseudomonadati</taxon>
        <taxon>Bacteroidota</taxon>
        <taxon>Bacteroidia</taxon>
        <taxon>Marinilabiliales</taxon>
        <taxon>Marinilabiliaceae</taxon>
        <taxon>Geofilum</taxon>
    </lineage>
</organism>
<gene>
    <name evidence="1" type="ORF">JCM15548_12219</name>
</gene>
<reference evidence="1 2" key="1">
    <citation type="journal article" date="2015" name="Microbes Environ.">
        <title>Distribution and evolution of nitrogen fixation genes in the phylum bacteroidetes.</title>
        <authorList>
            <person name="Inoue J."/>
            <person name="Oshima K."/>
            <person name="Suda W."/>
            <person name="Sakamoto M."/>
            <person name="Iino T."/>
            <person name="Noda S."/>
            <person name="Hongoh Y."/>
            <person name="Hattori M."/>
            <person name="Ohkuma M."/>
        </authorList>
    </citation>
    <scope>NUCLEOTIDE SEQUENCE [LARGE SCALE GENOMIC DNA]</scope>
    <source>
        <strain evidence="1">JCM 15548</strain>
    </source>
</reference>
<dbReference type="OrthoDB" id="675330at2"/>
<keyword evidence="2" id="KW-1185">Reference proteome</keyword>
<accession>A0A0E9LXG3</accession>
<evidence type="ECO:0008006" key="3">
    <source>
        <dbReference type="Google" id="ProtNLM"/>
    </source>
</evidence>
<dbReference type="AlphaFoldDB" id="A0A0E9LXG3"/>
<sequence length="160" mass="19113">MNRFITILLLSVLTQLMIAQDDRSKHDKIEQLKAQKVAFLTEKIGLSSADAQIFWPVYNQYAEKKDSLGEARWRERNQLKEDFDQLSAVEKEKSIDKQIQLKWEEEKMEYDYHKKFKKILSIDQVIKLYDAEHEFKMRLIRQIREIKAEHSGDKGHNRTS</sequence>
<proteinExistence type="predicted"/>
<dbReference type="RefSeq" id="WP_062124661.1">
    <property type="nucleotide sequence ID" value="NZ_BAZW01000016.1"/>
</dbReference>
<evidence type="ECO:0000313" key="1">
    <source>
        <dbReference type="EMBL" id="GAO29978.1"/>
    </source>
</evidence>
<dbReference type="Proteomes" id="UP000032900">
    <property type="component" value="Unassembled WGS sequence"/>
</dbReference>
<evidence type="ECO:0000313" key="2">
    <source>
        <dbReference type="Proteomes" id="UP000032900"/>
    </source>
</evidence>
<name>A0A0E9LXG3_9BACT</name>